<evidence type="ECO:0000256" key="2">
    <source>
        <dbReference type="ARBA" id="ARBA00004229"/>
    </source>
</evidence>
<feature type="binding site" evidence="7">
    <location>
        <position position="63"/>
    </location>
    <ligand>
        <name>chlorophyll a</name>
        <dbReference type="ChEBI" id="CHEBI:58416"/>
        <label>1</label>
    </ligand>
</feature>
<evidence type="ECO:0000256" key="1">
    <source>
        <dbReference type="ARBA" id="ARBA00004022"/>
    </source>
</evidence>
<feature type="chain" id="PRO_5040793401" evidence="8">
    <location>
        <begin position="18"/>
        <end position="205"/>
    </location>
</feature>
<keyword evidence="10" id="KW-1185">Reference proteome</keyword>
<dbReference type="InterPro" id="IPR001344">
    <property type="entry name" value="Chloro_AB-bd_pln"/>
</dbReference>
<keyword evidence="7" id="KW-0148">Chlorophyll</keyword>
<evidence type="ECO:0000256" key="5">
    <source>
        <dbReference type="ARBA" id="ARBA00022531"/>
    </source>
</evidence>
<feature type="binding site" description="axial binding residue" evidence="7">
    <location>
        <position position="134"/>
    </location>
    <ligand>
        <name>chlorophyll b</name>
        <dbReference type="ChEBI" id="CHEBI:61721"/>
        <label>1</label>
    </ligand>
    <ligandPart>
        <name>Mg</name>
        <dbReference type="ChEBI" id="CHEBI:25107"/>
    </ligandPart>
</feature>
<evidence type="ECO:0000313" key="9">
    <source>
        <dbReference type="EMBL" id="GMH54065.1"/>
    </source>
</evidence>
<feature type="binding site" evidence="7">
    <location>
        <position position="171"/>
    </location>
    <ligand>
        <name>chlorophyll a</name>
        <dbReference type="ChEBI" id="CHEBI:58416"/>
        <label>1</label>
    </ligand>
</feature>
<keyword evidence="6" id="KW-0934">Plastid</keyword>
<proteinExistence type="inferred from homology"/>
<organism evidence="9 10">
    <name type="scientific">Triparma laevis f. longispina</name>
    <dbReference type="NCBI Taxonomy" id="1714387"/>
    <lineage>
        <taxon>Eukaryota</taxon>
        <taxon>Sar</taxon>
        <taxon>Stramenopiles</taxon>
        <taxon>Ochrophyta</taxon>
        <taxon>Bolidophyceae</taxon>
        <taxon>Parmales</taxon>
        <taxon>Triparmaceae</taxon>
        <taxon>Triparma</taxon>
    </lineage>
</organism>
<dbReference type="AlphaFoldDB" id="A0A9W7DTV7"/>
<protein>
    <submittedName>
        <fullName evidence="9">Uncharacterized protein</fullName>
    </submittedName>
</protein>
<name>A0A9W7DTV7_9STRA</name>
<comment type="function">
    <text evidence="1">The light-harvesting complex (LHC) functions as a light receptor, it captures and delivers excitation energy to photosystems with which it is closely associated. Energy is transferred from the carotenoid and chlorophyll C (or B) to chlorophyll A and the photosynthetic reaction centers where it is used to synthesize ATP and reducing power.</text>
</comment>
<comment type="similarity">
    <text evidence="3">Belongs to the fucoxanthin chlorophyll protein family.</text>
</comment>
<dbReference type="Pfam" id="PF00504">
    <property type="entry name" value="Chloroa_b-bind"/>
    <property type="match status" value="1"/>
</dbReference>
<evidence type="ECO:0000256" key="3">
    <source>
        <dbReference type="ARBA" id="ARBA00005933"/>
    </source>
</evidence>
<dbReference type="Proteomes" id="UP001165122">
    <property type="component" value="Unassembled WGS sequence"/>
</dbReference>
<gene>
    <name evidence="9" type="ORF">TrLO_g12796</name>
</gene>
<keyword evidence="8" id="KW-0732">Signal</keyword>
<dbReference type="SUPFAM" id="SSF103511">
    <property type="entry name" value="Chlorophyll a-b binding protein"/>
    <property type="match status" value="1"/>
</dbReference>
<dbReference type="GO" id="GO:0009765">
    <property type="term" value="P:photosynthesis, light harvesting"/>
    <property type="evidence" value="ECO:0007669"/>
    <property type="project" value="InterPro"/>
</dbReference>
<keyword evidence="5" id="KW-0602">Photosynthesis</keyword>
<evidence type="ECO:0000256" key="4">
    <source>
        <dbReference type="ARBA" id="ARBA00022528"/>
    </source>
</evidence>
<dbReference type="GO" id="GO:0016168">
    <property type="term" value="F:chlorophyll binding"/>
    <property type="evidence" value="ECO:0007669"/>
    <property type="project" value="UniProtKB-KW"/>
</dbReference>
<feature type="binding site" evidence="7">
    <location>
        <position position="189"/>
    </location>
    <ligand>
        <name>chlorophyll a</name>
        <dbReference type="ChEBI" id="CHEBI:58416"/>
        <label>1</label>
    </ligand>
</feature>
<feature type="signal peptide" evidence="8">
    <location>
        <begin position="1"/>
        <end position="17"/>
    </location>
</feature>
<feature type="binding site" evidence="7">
    <location>
        <position position="107"/>
    </location>
    <ligand>
        <name>chlorophyll b</name>
        <dbReference type="ChEBI" id="CHEBI:61721"/>
        <label>2</label>
    </ligand>
</feature>
<evidence type="ECO:0000256" key="7">
    <source>
        <dbReference type="PIRSR" id="PIRSR601344-1"/>
    </source>
</evidence>
<accession>A0A9W7DTV7</accession>
<feature type="binding site" evidence="7">
    <location>
        <position position="175"/>
    </location>
    <ligand>
        <name>chlorophyll a</name>
        <dbReference type="ChEBI" id="CHEBI:58416"/>
        <label>1</label>
    </ligand>
</feature>
<dbReference type="EMBL" id="BRXW01000431">
    <property type="protein sequence ID" value="GMH54065.1"/>
    <property type="molecule type" value="Genomic_DNA"/>
</dbReference>
<dbReference type="InterPro" id="IPR022796">
    <property type="entry name" value="Chloroa_b-bind"/>
</dbReference>
<feature type="binding site" evidence="7">
    <location>
        <position position="172"/>
    </location>
    <ligand>
        <name>chlorophyll a</name>
        <dbReference type="ChEBI" id="CHEBI:58416"/>
        <label>1</label>
    </ligand>
</feature>
<feature type="binding site" evidence="7">
    <location>
        <position position="83"/>
    </location>
    <ligand>
        <name>chlorophyll a</name>
        <dbReference type="ChEBI" id="CHEBI:58416"/>
        <label>1</label>
    </ligand>
</feature>
<feature type="binding site" evidence="7">
    <location>
        <position position="177"/>
    </location>
    <ligand>
        <name>chlorophyll a</name>
        <dbReference type="ChEBI" id="CHEBI:58416"/>
        <label>1</label>
    </ligand>
</feature>
<dbReference type="PANTHER" id="PTHR21649">
    <property type="entry name" value="CHLOROPHYLL A/B BINDING PROTEIN"/>
    <property type="match status" value="1"/>
</dbReference>
<feature type="binding site" evidence="7">
    <location>
        <position position="78"/>
    </location>
    <ligand>
        <name>chlorophyll a</name>
        <dbReference type="ChEBI" id="CHEBI:58416"/>
        <label>1</label>
    </ligand>
</feature>
<dbReference type="Gene3D" id="1.10.3460.10">
    <property type="entry name" value="Chlorophyll a/b binding protein domain"/>
    <property type="match status" value="1"/>
</dbReference>
<keyword evidence="7" id="KW-0157">Chromophore</keyword>
<comment type="caution">
    <text evidence="9">The sequence shown here is derived from an EMBL/GenBank/DDBJ whole genome shotgun (WGS) entry which is preliminary data.</text>
</comment>
<comment type="subcellular location">
    <subcellularLocation>
        <location evidence="2">Plastid</location>
        <location evidence="2">Chloroplast</location>
    </subcellularLocation>
</comment>
<evidence type="ECO:0000256" key="8">
    <source>
        <dbReference type="SAM" id="SignalP"/>
    </source>
</evidence>
<evidence type="ECO:0000256" key="6">
    <source>
        <dbReference type="ARBA" id="ARBA00022640"/>
    </source>
</evidence>
<dbReference type="OrthoDB" id="423598at2759"/>
<evidence type="ECO:0000313" key="10">
    <source>
        <dbReference type="Proteomes" id="UP001165122"/>
    </source>
</evidence>
<reference evidence="10" key="1">
    <citation type="journal article" date="2023" name="Commun. Biol.">
        <title>Genome analysis of Parmales, the sister group of diatoms, reveals the evolutionary specialization of diatoms from phago-mixotrophs to photoautotrophs.</title>
        <authorList>
            <person name="Ban H."/>
            <person name="Sato S."/>
            <person name="Yoshikawa S."/>
            <person name="Yamada K."/>
            <person name="Nakamura Y."/>
            <person name="Ichinomiya M."/>
            <person name="Sato N."/>
            <person name="Blanc-Mathieu R."/>
            <person name="Endo H."/>
            <person name="Kuwata A."/>
            <person name="Ogata H."/>
        </authorList>
    </citation>
    <scope>NUCLEOTIDE SEQUENCE [LARGE SCALE GENOMIC DNA]</scope>
    <source>
        <strain evidence="10">NIES 3700</strain>
    </source>
</reference>
<feature type="binding site" evidence="7">
    <location>
        <position position="81"/>
    </location>
    <ligand>
        <name>chlorophyll a</name>
        <dbReference type="ChEBI" id="CHEBI:58416"/>
        <label>1</label>
    </ligand>
</feature>
<dbReference type="GO" id="GO:0016020">
    <property type="term" value="C:membrane"/>
    <property type="evidence" value="ECO:0007669"/>
    <property type="project" value="InterPro"/>
</dbReference>
<sequence length="205" mass="22107">MRSAALLVLSLLAGVSAFTPAPTSISSRLTASSSTPLSALAAWRDDALGAIAPMGYFDPLGLSRNKDDATMKLYREAELKHGRVAMAACLGWYVTAAGVHPAFNSQLSSDPLKAMSQLPLVGWVQFVLGCGAIEWMAWKIKERPGYQPGDILGAAEWVDNTDEGWVDYQTKELQNGRLAMIAISGIFVQDLFFGKYGDAVFGPFK</sequence>
<dbReference type="GO" id="GO:0009507">
    <property type="term" value="C:chloroplast"/>
    <property type="evidence" value="ECO:0007669"/>
    <property type="project" value="UniProtKB-SubCell"/>
</dbReference>
<keyword evidence="4" id="KW-0150">Chloroplast</keyword>